<reference evidence="1" key="1">
    <citation type="submission" date="2021-02" db="EMBL/GenBank/DDBJ databases">
        <authorList>
            <person name="Nowell W R."/>
        </authorList>
    </citation>
    <scope>NUCLEOTIDE SEQUENCE</scope>
</reference>
<dbReference type="AlphaFoldDB" id="A0A8S2YFY5"/>
<accession>A0A8S2YFY5</accession>
<comment type="caution">
    <text evidence="1">The sequence shown here is derived from an EMBL/GenBank/DDBJ whole genome shotgun (WGS) entry which is preliminary data.</text>
</comment>
<name>A0A8S2YFY5_9BILA</name>
<protein>
    <submittedName>
        <fullName evidence="1">Uncharacterized protein</fullName>
    </submittedName>
</protein>
<evidence type="ECO:0000313" key="2">
    <source>
        <dbReference type="Proteomes" id="UP000676336"/>
    </source>
</evidence>
<dbReference type="Proteomes" id="UP000676336">
    <property type="component" value="Unassembled WGS sequence"/>
</dbReference>
<organism evidence="1 2">
    <name type="scientific">Rotaria magnacalcarata</name>
    <dbReference type="NCBI Taxonomy" id="392030"/>
    <lineage>
        <taxon>Eukaryota</taxon>
        <taxon>Metazoa</taxon>
        <taxon>Spiralia</taxon>
        <taxon>Gnathifera</taxon>
        <taxon>Rotifera</taxon>
        <taxon>Eurotatoria</taxon>
        <taxon>Bdelloidea</taxon>
        <taxon>Philodinida</taxon>
        <taxon>Philodinidae</taxon>
        <taxon>Rotaria</taxon>
    </lineage>
</organism>
<feature type="non-terminal residue" evidence="1">
    <location>
        <position position="53"/>
    </location>
</feature>
<gene>
    <name evidence="1" type="ORF">SMN809_LOCUS36881</name>
</gene>
<evidence type="ECO:0000313" key="1">
    <source>
        <dbReference type="EMBL" id="CAF4547252.1"/>
    </source>
</evidence>
<sequence length="53" mass="4851">TGLAIGPLQTLGTLISGGTFTLSVSASGSVTIGGTAAGVSSTTEMPATPSIGG</sequence>
<proteinExistence type="predicted"/>
<dbReference type="EMBL" id="CAJOBI010092090">
    <property type="protein sequence ID" value="CAF4547252.1"/>
    <property type="molecule type" value="Genomic_DNA"/>
</dbReference>